<gene>
    <name evidence="1" type="ORF">ACFQZU_23480</name>
</gene>
<protein>
    <submittedName>
        <fullName evidence="1">TlpA family (Seleno)protein</fullName>
    </submittedName>
</protein>
<name>A0ABW3BLH1_9ACTN</name>
<comment type="caution">
    <text evidence="1">The sequence shown here is derived from an EMBL/GenBank/DDBJ whole genome shotgun (WGS) entry which is preliminary data.</text>
</comment>
<evidence type="ECO:0000313" key="1">
    <source>
        <dbReference type="EMBL" id="MFD0804258.1"/>
    </source>
</evidence>
<evidence type="ECO:0000313" key="2">
    <source>
        <dbReference type="Proteomes" id="UP001596956"/>
    </source>
</evidence>
<feature type="non-terminal residue" evidence="1">
    <location>
        <position position="53"/>
    </location>
</feature>
<dbReference type="Proteomes" id="UP001596956">
    <property type="component" value="Unassembled WGS sequence"/>
</dbReference>
<sequence length="53" mass="5752">MRYTVLDDAGVGVLDAEPEPASAHPAPAAERRLLAALDAPVLGWERHSRGWCR</sequence>
<dbReference type="EMBL" id="JBHTHR010001499">
    <property type="protein sequence ID" value="MFD0804258.1"/>
    <property type="molecule type" value="Genomic_DNA"/>
</dbReference>
<accession>A0ABW3BLH1</accession>
<reference evidence="2" key="1">
    <citation type="journal article" date="2019" name="Int. J. Syst. Evol. Microbiol.">
        <title>The Global Catalogue of Microorganisms (GCM) 10K type strain sequencing project: providing services to taxonomists for standard genome sequencing and annotation.</title>
        <authorList>
            <consortium name="The Broad Institute Genomics Platform"/>
            <consortium name="The Broad Institute Genome Sequencing Center for Infectious Disease"/>
            <person name="Wu L."/>
            <person name="Ma J."/>
        </authorList>
    </citation>
    <scope>NUCLEOTIDE SEQUENCE [LARGE SCALE GENOMIC DNA]</scope>
    <source>
        <strain evidence="2">CCUG 63369</strain>
    </source>
</reference>
<organism evidence="1 2">
    <name type="scientific">Streptomonospora algeriensis</name>
    <dbReference type="NCBI Taxonomy" id="995084"/>
    <lineage>
        <taxon>Bacteria</taxon>
        <taxon>Bacillati</taxon>
        <taxon>Actinomycetota</taxon>
        <taxon>Actinomycetes</taxon>
        <taxon>Streptosporangiales</taxon>
        <taxon>Nocardiopsidaceae</taxon>
        <taxon>Streptomonospora</taxon>
    </lineage>
</organism>
<proteinExistence type="predicted"/>
<keyword evidence="2" id="KW-1185">Reference proteome</keyword>